<dbReference type="STRING" id="1177179.A11A3_14932"/>
<gene>
    <name evidence="1" type="ORF">A11A3_14932</name>
</gene>
<protein>
    <recommendedName>
        <fullName evidence="3">MxaD family protein</fullName>
    </recommendedName>
</protein>
<organism evidence="1 2">
    <name type="scientific">Alcanivorax hongdengensis A-11-3</name>
    <dbReference type="NCBI Taxonomy" id="1177179"/>
    <lineage>
        <taxon>Bacteria</taxon>
        <taxon>Pseudomonadati</taxon>
        <taxon>Pseudomonadota</taxon>
        <taxon>Gammaproteobacteria</taxon>
        <taxon>Oceanospirillales</taxon>
        <taxon>Alcanivoracaceae</taxon>
        <taxon>Alcanivorax</taxon>
    </lineage>
</organism>
<proteinExistence type="predicted"/>
<dbReference type="InterPro" id="IPR019587">
    <property type="entry name" value="Polyketide_cyclase/dehydratase"/>
</dbReference>
<dbReference type="Proteomes" id="UP000010164">
    <property type="component" value="Unassembled WGS sequence"/>
</dbReference>
<dbReference type="AlphaFoldDB" id="L0WAQ7"/>
<dbReference type="Gene3D" id="3.30.530.20">
    <property type="match status" value="1"/>
</dbReference>
<dbReference type="InterPro" id="IPR023393">
    <property type="entry name" value="START-like_dom_sf"/>
</dbReference>
<dbReference type="PATRIC" id="fig|1177179.3.peg.2938"/>
<dbReference type="CDD" id="cd07821">
    <property type="entry name" value="PYR_PYL_RCAR_like"/>
    <property type="match status" value="1"/>
</dbReference>
<evidence type="ECO:0000313" key="2">
    <source>
        <dbReference type="Proteomes" id="UP000010164"/>
    </source>
</evidence>
<sequence>MQRIDITKTFPFSVNKLFDFLSDHHNLETVFAPAKIKRVKDGTDSVNGVGSTRRMRILIAPPFEETVTKVVPNELIEYKITKGSPLKNHKGVMRFSATDDGGSQLHYTIEFEGKLPLIAPVVKAALDRAIRGGLSKLQL</sequence>
<comment type="caution">
    <text evidence="1">The sequence shown here is derived from an EMBL/GenBank/DDBJ whole genome shotgun (WGS) entry which is preliminary data.</text>
</comment>
<dbReference type="eggNOG" id="COG2867">
    <property type="taxonomic scope" value="Bacteria"/>
</dbReference>
<keyword evidence="2" id="KW-1185">Reference proteome</keyword>
<dbReference type="RefSeq" id="WP_008930156.1">
    <property type="nucleotide sequence ID" value="NZ_AMRJ01000032.1"/>
</dbReference>
<evidence type="ECO:0000313" key="1">
    <source>
        <dbReference type="EMBL" id="EKF73177.1"/>
    </source>
</evidence>
<dbReference type="Pfam" id="PF10604">
    <property type="entry name" value="Polyketide_cyc2"/>
    <property type="match status" value="1"/>
</dbReference>
<dbReference type="EMBL" id="AMRJ01000032">
    <property type="protein sequence ID" value="EKF73177.1"/>
    <property type="molecule type" value="Genomic_DNA"/>
</dbReference>
<name>L0WAQ7_9GAMM</name>
<dbReference type="OrthoDB" id="4459835at2"/>
<accession>L0WAQ7</accession>
<dbReference type="SUPFAM" id="SSF55961">
    <property type="entry name" value="Bet v1-like"/>
    <property type="match status" value="1"/>
</dbReference>
<reference evidence="1 2" key="1">
    <citation type="journal article" date="2012" name="J. Bacteriol.">
        <title>Genome Sequence of the Alkane-Degrading Bacterium Alcanivorax hongdengensis Type Strain A-11-3.</title>
        <authorList>
            <person name="Lai Q."/>
            <person name="Shao Z."/>
        </authorList>
    </citation>
    <scope>NUCLEOTIDE SEQUENCE [LARGE SCALE GENOMIC DNA]</scope>
    <source>
        <strain evidence="1 2">A-11-3</strain>
    </source>
</reference>
<evidence type="ECO:0008006" key="3">
    <source>
        <dbReference type="Google" id="ProtNLM"/>
    </source>
</evidence>